<dbReference type="Pfam" id="PF11706">
    <property type="entry name" value="zf-CGNR"/>
    <property type="match status" value="1"/>
</dbReference>
<dbReference type="InterPro" id="IPR010852">
    <property type="entry name" value="ABATE"/>
</dbReference>
<dbReference type="InterPro" id="IPR021005">
    <property type="entry name" value="Znf_CGNR"/>
</dbReference>
<dbReference type="SUPFAM" id="SSF160904">
    <property type="entry name" value="Jann2411-like"/>
    <property type="match status" value="1"/>
</dbReference>
<evidence type="ECO:0000313" key="2">
    <source>
        <dbReference type="EMBL" id="PSM45201.1"/>
    </source>
</evidence>
<sequence>MGIRMPSMETTASTLIGGHVVLDFANTIAWRLDERRTADRVADPAALLTWAGASGLLSAGRTDALLAAAAEDPDSAADALRAARRLRTALHRLLDSSVDGRPPRREDLAVLRGFFLDAWRRAEFASALPLRPELDVTAPMDAVRLLALEATELLSGPPARLRRCQGPGCGWFFLDRSRSHTRQWCRTGDCGNRERVRRHYERSRGSQG</sequence>
<dbReference type="InterPro" id="IPR023286">
    <property type="entry name" value="ABATE_dom_sf"/>
</dbReference>
<dbReference type="AlphaFoldDB" id="A0A2P8QG32"/>
<gene>
    <name evidence="2" type="ORF">C6Y14_03770</name>
</gene>
<feature type="domain" description="Zinc finger CGNR" evidence="1">
    <location>
        <begin position="160"/>
        <end position="202"/>
    </location>
</feature>
<dbReference type="Pfam" id="PF07336">
    <property type="entry name" value="ABATE"/>
    <property type="match status" value="1"/>
</dbReference>
<accession>A0A2P8QG32</accession>
<proteinExistence type="predicted"/>
<comment type="caution">
    <text evidence="2">The sequence shown here is derived from an EMBL/GenBank/DDBJ whole genome shotgun (WGS) entry which is preliminary data.</text>
</comment>
<keyword evidence="3" id="KW-1185">Reference proteome</keyword>
<dbReference type="Proteomes" id="UP000240429">
    <property type="component" value="Unassembled WGS sequence"/>
</dbReference>
<dbReference type="PANTHER" id="PTHR35525">
    <property type="entry name" value="BLL6575 PROTEIN"/>
    <property type="match status" value="1"/>
</dbReference>
<reference evidence="2 3" key="1">
    <citation type="submission" date="2018-03" db="EMBL/GenBank/DDBJ databases">
        <title>Streptomyces dioscori sp. nov., a novel endophytic actinobacterium isolated from bulbil of Dioscorea bulbifera L.</title>
        <authorList>
            <person name="Zhikuan W."/>
        </authorList>
    </citation>
    <scope>NUCLEOTIDE SEQUENCE [LARGE SCALE GENOMIC DNA]</scope>
    <source>
        <strain evidence="2 3">A217</strain>
    </source>
</reference>
<evidence type="ECO:0000259" key="1">
    <source>
        <dbReference type="Pfam" id="PF11706"/>
    </source>
</evidence>
<dbReference type="Gene3D" id="1.10.3300.10">
    <property type="entry name" value="Jann2411-like domain"/>
    <property type="match status" value="1"/>
</dbReference>
<dbReference type="PANTHER" id="PTHR35525:SF3">
    <property type="entry name" value="BLL6575 PROTEIN"/>
    <property type="match status" value="1"/>
</dbReference>
<name>A0A2P8QG32_9ACTN</name>
<protein>
    <recommendedName>
        <fullName evidence="1">Zinc finger CGNR domain-containing protein</fullName>
    </recommendedName>
</protein>
<organism evidence="2 3">
    <name type="scientific">Streptomyces dioscori</name>
    <dbReference type="NCBI Taxonomy" id="2109333"/>
    <lineage>
        <taxon>Bacteria</taxon>
        <taxon>Bacillati</taxon>
        <taxon>Actinomycetota</taxon>
        <taxon>Actinomycetes</taxon>
        <taxon>Kitasatosporales</taxon>
        <taxon>Streptomycetaceae</taxon>
        <taxon>Streptomyces</taxon>
        <taxon>Streptomyces aurantiacus group</taxon>
    </lineage>
</organism>
<evidence type="ECO:0000313" key="3">
    <source>
        <dbReference type="Proteomes" id="UP000240429"/>
    </source>
</evidence>
<dbReference type="EMBL" id="PYBJ01000001">
    <property type="protein sequence ID" value="PSM45201.1"/>
    <property type="molecule type" value="Genomic_DNA"/>
</dbReference>